<dbReference type="AlphaFoldDB" id="A0A4Y2S3C2"/>
<evidence type="ECO:0000313" key="2">
    <source>
        <dbReference type="Proteomes" id="UP000499080"/>
    </source>
</evidence>
<dbReference type="EMBL" id="BGPR01019442">
    <property type="protein sequence ID" value="GBN81939.1"/>
    <property type="molecule type" value="Genomic_DNA"/>
</dbReference>
<name>A0A4Y2S3C2_ARAVE</name>
<reference evidence="1 2" key="1">
    <citation type="journal article" date="2019" name="Sci. Rep.">
        <title>Orb-weaving spider Araneus ventricosus genome elucidates the spidroin gene catalogue.</title>
        <authorList>
            <person name="Kono N."/>
            <person name="Nakamura H."/>
            <person name="Ohtoshi R."/>
            <person name="Moran D.A.P."/>
            <person name="Shinohara A."/>
            <person name="Yoshida Y."/>
            <person name="Fujiwara M."/>
            <person name="Mori M."/>
            <person name="Tomita M."/>
            <person name="Arakawa K."/>
        </authorList>
    </citation>
    <scope>NUCLEOTIDE SEQUENCE [LARGE SCALE GENOMIC DNA]</scope>
</reference>
<protein>
    <submittedName>
        <fullName evidence="1">Uncharacterized protein</fullName>
    </submittedName>
</protein>
<gene>
    <name evidence="1" type="ORF">AVEN_232990_1</name>
</gene>
<evidence type="ECO:0000313" key="1">
    <source>
        <dbReference type="EMBL" id="GBN81939.1"/>
    </source>
</evidence>
<proteinExistence type="predicted"/>
<comment type="caution">
    <text evidence="1">The sequence shown here is derived from an EMBL/GenBank/DDBJ whole genome shotgun (WGS) entry which is preliminary data.</text>
</comment>
<keyword evidence="2" id="KW-1185">Reference proteome</keyword>
<sequence length="106" mass="12204">MHARSHLCFMEDHFPLRARLNASSDIHSRSGSREYATAFILPGFFMDANALEEAMQTKYDVRRTFVLSKDVSSMMRKRFDQISTLLHKNISKICGKKFKSSTALIE</sequence>
<dbReference type="Proteomes" id="UP000499080">
    <property type="component" value="Unassembled WGS sequence"/>
</dbReference>
<organism evidence="1 2">
    <name type="scientific">Araneus ventricosus</name>
    <name type="common">Orbweaver spider</name>
    <name type="synonym">Epeira ventricosa</name>
    <dbReference type="NCBI Taxonomy" id="182803"/>
    <lineage>
        <taxon>Eukaryota</taxon>
        <taxon>Metazoa</taxon>
        <taxon>Ecdysozoa</taxon>
        <taxon>Arthropoda</taxon>
        <taxon>Chelicerata</taxon>
        <taxon>Arachnida</taxon>
        <taxon>Araneae</taxon>
        <taxon>Araneomorphae</taxon>
        <taxon>Entelegynae</taxon>
        <taxon>Araneoidea</taxon>
        <taxon>Araneidae</taxon>
        <taxon>Araneus</taxon>
    </lineage>
</organism>
<accession>A0A4Y2S3C2</accession>